<dbReference type="PANTHER" id="PTHR42884">
    <property type="entry name" value="PROPROTEIN CONVERTASE SUBTILISIN/KEXIN-RELATED"/>
    <property type="match status" value="1"/>
</dbReference>
<dbReference type="Proteomes" id="UP001162164">
    <property type="component" value="Unassembled WGS sequence"/>
</dbReference>
<dbReference type="SUPFAM" id="SSF52743">
    <property type="entry name" value="Subtilisin-like"/>
    <property type="match status" value="2"/>
</dbReference>
<sequence length="641" mass="72846">MVVRISGGPKVAQMVARESGHYYKGPVHGFSDTYVLITLDHIYENHPKRNRPLKRLIDDERGILTGDEVWLYNPTRKKLKADRTNPKNHRKALTMLLRGSAIYFIESNSYPERKLSIWTVYTLKGRMRNDNIFNDELWDQQWYLLDSRTRYDLPKLDLNVLPVYKAGISGKGVRISVLDDGIEYTHDDLRKNYDSEISWDCNEDDSDPSPRYEATKSNSHGTRCAGEIAMSADNGKCGVGVAFNAKIGDHHSVFFCEVNMFQLLPFLQSTCLFPELPVEMWCFILRYLDPRSLLAGVRVHKSWLRVCRGDPILKKRLRLALEEEKTVRWNMILDPRLSLKISRELPAENYRPNVQKMVVKVNDCGPFTSVKGLRLSRKVEERKKSVKMLDGLVTDRLEGTALSYAHHLVDIYSASWGPNDDGKTVDGPGRLALEALLRGITESSSTLVATKAGSWYSVYRFSHISCISEFDSGSRYKTISLTSDFALLAGLGQKRITAVGKAPFRRATHAAPLEISIQANVPKEKYWDILLGKGQDEFLLPTDRRYCYVLQIQYTDNKTTLTAMTTIIKNIPIAVISRPHVGRQIVTFSSWKIMGRVKKGVPEIRKTPFRNAITLEISSQDIAPREEGCLLEALKANMSSF</sequence>
<dbReference type="PRINTS" id="PR00723">
    <property type="entry name" value="SUBTILISIN"/>
</dbReference>
<feature type="domain" description="F-box" evidence="6">
    <location>
        <begin position="274"/>
        <end position="318"/>
    </location>
</feature>
<dbReference type="SUPFAM" id="SSF81383">
    <property type="entry name" value="F-box domain"/>
    <property type="match status" value="1"/>
</dbReference>
<organism evidence="7 8">
    <name type="scientific">Molorchus minor</name>
    <dbReference type="NCBI Taxonomy" id="1323400"/>
    <lineage>
        <taxon>Eukaryota</taxon>
        <taxon>Metazoa</taxon>
        <taxon>Ecdysozoa</taxon>
        <taxon>Arthropoda</taxon>
        <taxon>Hexapoda</taxon>
        <taxon>Insecta</taxon>
        <taxon>Pterygota</taxon>
        <taxon>Neoptera</taxon>
        <taxon>Endopterygota</taxon>
        <taxon>Coleoptera</taxon>
        <taxon>Polyphaga</taxon>
        <taxon>Cucujiformia</taxon>
        <taxon>Chrysomeloidea</taxon>
        <taxon>Cerambycidae</taxon>
        <taxon>Lamiinae</taxon>
        <taxon>Monochamini</taxon>
        <taxon>Molorchus</taxon>
    </lineage>
</organism>
<evidence type="ECO:0008006" key="9">
    <source>
        <dbReference type="Google" id="ProtNLM"/>
    </source>
</evidence>
<dbReference type="InterPro" id="IPR001810">
    <property type="entry name" value="F-box_dom"/>
</dbReference>
<dbReference type="PANTHER" id="PTHR42884:SF14">
    <property type="entry name" value="NEUROENDOCRINE CONVERTASE 1"/>
    <property type="match status" value="1"/>
</dbReference>
<dbReference type="InterPro" id="IPR036852">
    <property type="entry name" value="Peptidase_S8/S53_dom_sf"/>
</dbReference>
<keyword evidence="2" id="KW-0378">Hydrolase</keyword>
<evidence type="ECO:0000256" key="3">
    <source>
        <dbReference type="ARBA" id="ARBA00022825"/>
    </source>
</evidence>
<dbReference type="Pfam" id="PF00082">
    <property type="entry name" value="Peptidase_S8"/>
    <property type="match status" value="1"/>
</dbReference>
<dbReference type="InterPro" id="IPR036047">
    <property type="entry name" value="F-box-like_dom_sf"/>
</dbReference>
<dbReference type="SUPFAM" id="SSF54897">
    <property type="entry name" value="Protease propeptides/inhibitors"/>
    <property type="match status" value="1"/>
</dbReference>
<dbReference type="InterPro" id="IPR015500">
    <property type="entry name" value="Peptidase_S8_subtilisin-rel"/>
</dbReference>
<keyword evidence="3" id="KW-0720">Serine protease</keyword>
<accession>A0ABQ9K4D3</accession>
<evidence type="ECO:0000313" key="7">
    <source>
        <dbReference type="EMBL" id="KAJ8985441.1"/>
    </source>
</evidence>
<evidence type="ECO:0000256" key="2">
    <source>
        <dbReference type="ARBA" id="ARBA00022801"/>
    </source>
</evidence>
<evidence type="ECO:0000259" key="5">
    <source>
        <dbReference type="Pfam" id="PF00082"/>
    </source>
</evidence>
<comment type="caution">
    <text evidence="7">The sequence shown here is derived from an EMBL/GenBank/DDBJ whole genome shotgun (WGS) entry which is preliminary data.</text>
</comment>
<evidence type="ECO:0000256" key="1">
    <source>
        <dbReference type="ARBA" id="ARBA00022670"/>
    </source>
</evidence>
<evidence type="ECO:0000256" key="4">
    <source>
        <dbReference type="PROSITE-ProRule" id="PRU01240"/>
    </source>
</evidence>
<dbReference type="InterPro" id="IPR000209">
    <property type="entry name" value="Peptidase_S8/S53_dom"/>
</dbReference>
<keyword evidence="1" id="KW-0645">Protease</keyword>
<comment type="similarity">
    <text evidence="4">Belongs to the peptidase S8 family.</text>
</comment>
<dbReference type="PROSITE" id="PS00137">
    <property type="entry name" value="SUBTILASE_HIS"/>
    <property type="match status" value="1"/>
</dbReference>
<protein>
    <recommendedName>
        <fullName evidence="9">F-box domain-containing protein</fullName>
    </recommendedName>
</protein>
<proteinExistence type="inferred from homology"/>
<dbReference type="InterPro" id="IPR022398">
    <property type="entry name" value="Peptidase_S8_His-AS"/>
</dbReference>
<feature type="domain" description="Peptidase S8/S53" evidence="5">
    <location>
        <begin position="170"/>
        <end position="248"/>
    </location>
</feature>
<evidence type="ECO:0000313" key="8">
    <source>
        <dbReference type="Proteomes" id="UP001162164"/>
    </source>
</evidence>
<dbReference type="InterPro" id="IPR023827">
    <property type="entry name" value="Peptidase_S8_Asp-AS"/>
</dbReference>
<keyword evidence="8" id="KW-1185">Reference proteome</keyword>
<evidence type="ECO:0000259" key="6">
    <source>
        <dbReference type="Pfam" id="PF12937"/>
    </source>
</evidence>
<name>A0ABQ9K4D3_9CUCU</name>
<reference evidence="7" key="1">
    <citation type="journal article" date="2023" name="Insect Mol. Biol.">
        <title>Genome sequencing provides insights into the evolution of gene families encoding plant cell wall-degrading enzymes in longhorned beetles.</title>
        <authorList>
            <person name="Shin N.R."/>
            <person name="Okamura Y."/>
            <person name="Kirsch R."/>
            <person name="Pauchet Y."/>
        </authorList>
    </citation>
    <scope>NUCLEOTIDE SEQUENCE</scope>
    <source>
        <strain evidence="7">MMC_N1</strain>
    </source>
</reference>
<dbReference type="EMBL" id="JAPWTJ010000014">
    <property type="protein sequence ID" value="KAJ8985441.1"/>
    <property type="molecule type" value="Genomic_DNA"/>
</dbReference>
<dbReference type="PROSITE" id="PS00136">
    <property type="entry name" value="SUBTILASE_ASP"/>
    <property type="match status" value="1"/>
</dbReference>
<dbReference type="CDD" id="cd09917">
    <property type="entry name" value="F-box_SF"/>
    <property type="match status" value="1"/>
</dbReference>
<dbReference type="Pfam" id="PF12937">
    <property type="entry name" value="F-box-like"/>
    <property type="match status" value="1"/>
</dbReference>
<dbReference type="PROSITE" id="PS51892">
    <property type="entry name" value="SUBTILASE"/>
    <property type="match status" value="1"/>
</dbReference>
<dbReference type="Gene3D" id="3.40.50.200">
    <property type="entry name" value="Peptidase S8/S53 domain"/>
    <property type="match status" value="2"/>
</dbReference>
<comment type="caution">
    <text evidence="4">Lacks conserved residue(s) required for the propagation of feature annotation.</text>
</comment>
<gene>
    <name evidence="7" type="ORF">NQ317_017073</name>
</gene>
<dbReference type="Gene3D" id="1.20.1280.50">
    <property type="match status" value="1"/>
</dbReference>